<dbReference type="SUPFAM" id="SSF51182">
    <property type="entry name" value="RmlC-like cupins"/>
    <property type="match status" value="1"/>
</dbReference>
<accession>A0A2H0TC86</accession>
<dbReference type="Proteomes" id="UP000230094">
    <property type="component" value="Unassembled WGS sequence"/>
</dbReference>
<evidence type="ECO:0000313" key="2">
    <source>
        <dbReference type="EMBL" id="PIR68626.1"/>
    </source>
</evidence>
<gene>
    <name evidence="2" type="ORF">COU49_00160</name>
</gene>
<reference evidence="3" key="1">
    <citation type="submission" date="2017-09" db="EMBL/GenBank/DDBJ databases">
        <title>Depth-based differentiation of microbial function through sediment-hosted aquifers and enrichment of novel symbionts in the deep terrestrial subsurface.</title>
        <authorList>
            <person name="Probst A.J."/>
            <person name="Ladd B."/>
            <person name="Jarett J.K."/>
            <person name="Geller-Mcgrath D.E."/>
            <person name="Sieber C.M.K."/>
            <person name="Emerson J.B."/>
            <person name="Anantharaman K."/>
            <person name="Thomas B.C."/>
            <person name="Malmstrom R."/>
            <person name="Stieglmeier M."/>
            <person name="Klingl A."/>
            <person name="Woyke T."/>
            <person name="Ryan C.M."/>
            <person name="Banfield J.F."/>
        </authorList>
    </citation>
    <scope>NUCLEOTIDE SEQUENCE [LARGE SCALE GENOMIC DNA]</scope>
</reference>
<dbReference type="AlphaFoldDB" id="A0A2H0TC86"/>
<comment type="caution">
    <text evidence="2">The sequence shown here is derived from an EMBL/GenBank/DDBJ whole genome shotgun (WGS) entry which is preliminary data.</text>
</comment>
<proteinExistence type="predicted"/>
<dbReference type="InterPro" id="IPR011051">
    <property type="entry name" value="RmlC_Cupin_sf"/>
</dbReference>
<feature type="domain" description="Cupin type-2" evidence="1">
    <location>
        <begin position="52"/>
        <end position="104"/>
    </location>
</feature>
<dbReference type="Gene3D" id="2.60.120.10">
    <property type="entry name" value="Jelly Rolls"/>
    <property type="match status" value="1"/>
</dbReference>
<sequence length="137" mass="15801">MHAINVLKNNMNYYKGNFHEDRERELKERNGWIVGRFLDGYRHTEKIGIKFWKFNKGEEGEHTLKYEKEAIECTFVLKGKVRGIVDGTEIIFKAGDYIVIPAKIQSNMIVEVIDEPIEGFTIKGPSLPKDDSVKLKG</sequence>
<dbReference type="InterPro" id="IPR014710">
    <property type="entry name" value="RmlC-like_jellyroll"/>
</dbReference>
<dbReference type="Pfam" id="PF07883">
    <property type="entry name" value="Cupin_2"/>
    <property type="match status" value="1"/>
</dbReference>
<protein>
    <recommendedName>
        <fullName evidence="1">Cupin type-2 domain-containing protein</fullName>
    </recommendedName>
</protein>
<organism evidence="2 3">
    <name type="scientific">Candidatus Nomurabacteria bacterium CG10_big_fil_rev_8_21_14_0_10_35_16</name>
    <dbReference type="NCBI Taxonomy" id="1974731"/>
    <lineage>
        <taxon>Bacteria</taxon>
        <taxon>Candidatus Nomuraibacteriota</taxon>
    </lineage>
</organism>
<evidence type="ECO:0000259" key="1">
    <source>
        <dbReference type="Pfam" id="PF07883"/>
    </source>
</evidence>
<dbReference type="InterPro" id="IPR013096">
    <property type="entry name" value="Cupin_2"/>
</dbReference>
<name>A0A2H0TC86_9BACT</name>
<dbReference type="EMBL" id="PFCQ01000001">
    <property type="protein sequence ID" value="PIR68626.1"/>
    <property type="molecule type" value="Genomic_DNA"/>
</dbReference>
<evidence type="ECO:0000313" key="3">
    <source>
        <dbReference type="Proteomes" id="UP000230094"/>
    </source>
</evidence>